<comment type="subcellular location">
    <subcellularLocation>
        <location evidence="1">Membrane</location>
        <topology evidence="1">Multi-pass membrane protein</topology>
    </subcellularLocation>
</comment>
<accession>A0A9X2IH44</accession>
<dbReference type="GO" id="GO:0016020">
    <property type="term" value="C:membrane"/>
    <property type="evidence" value="ECO:0007669"/>
    <property type="project" value="UniProtKB-SubCell"/>
</dbReference>
<comment type="similarity">
    <text evidence="2">Belongs to the TspO/BZRP family.</text>
</comment>
<feature type="transmembrane region" description="Helical" evidence="7">
    <location>
        <begin position="66"/>
        <end position="87"/>
    </location>
</feature>
<keyword evidence="9" id="KW-1185">Reference proteome</keyword>
<name>A0A9X2IH44_9ACTN</name>
<dbReference type="CDD" id="cd15904">
    <property type="entry name" value="TSPO_MBR"/>
    <property type="match status" value="1"/>
</dbReference>
<proteinExistence type="inferred from homology"/>
<feature type="transmembrane region" description="Helical" evidence="7">
    <location>
        <begin position="118"/>
        <end position="141"/>
    </location>
</feature>
<dbReference type="InterPro" id="IPR004307">
    <property type="entry name" value="TspO_MBR"/>
</dbReference>
<feature type="transmembrane region" description="Helical" evidence="7">
    <location>
        <begin position="148"/>
        <end position="171"/>
    </location>
</feature>
<keyword evidence="3 7" id="KW-0812">Transmembrane</keyword>
<dbReference type="GO" id="GO:0033013">
    <property type="term" value="P:tetrapyrrole metabolic process"/>
    <property type="evidence" value="ECO:0007669"/>
    <property type="project" value="UniProtKB-ARBA"/>
</dbReference>
<dbReference type="AlphaFoldDB" id="A0A9X2IH44"/>
<evidence type="ECO:0000256" key="5">
    <source>
        <dbReference type="ARBA" id="ARBA00023136"/>
    </source>
</evidence>
<keyword evidence="4 7" id="KW-1133">Transmembrane helix</keyword>
<feature type="compositionally biased region" description="Polar residues" evidence="6">
    <location>
        <begin position="1"/>
        <end position="12"/>
    </location>
</feature>
<organism evidence="8 9">
    <name type="scientific">Nocardioides bruguierae</name>
    <dbReference type="NCBI Taxonomy" id="2945102"/>
    <lineage>
        <taxon>Bacteria</taxon>
        <taxon>Bacillati</taxon>
        <taxon>Actinomycetota</taxon>
        <taxon>Actinomycetes</taxon>
        <taxon>Propionibacteriales</taxon>
        <taxon>Nocardioidaceae</taxon>
        <taxon>Nocardioides</taxon>
    </lineage>
</organism>
<feature type="region of interest" description="Disordered" evidence="6">
    <location>
        <begin position="1"/>
        <end position="20"/>
    </location>
</feature>
<comment type="caution">
    <text evidence="8">The sequence shown here is derived from an EMBL/GenBank/DDBJ whole genome shotgun (WGS) entry which is preliminary data.</text>
</comment>
<evidence type="ECO:0000256" key="6">
    <source>
        <dbReference type="SAM" id="MobiDB-lite"/>
    </source>
</evidence>
<dbReference type="PANTHER" id="PTHR10057:SF0">
    <property type="entry name" value="TRANSLOCATOR PROTEIN"/>
    <property type="match status" value="1"/>
</dbReference>
<evidence type="ECO:0000256" key="3">
    <source>
        <dbReference type="ARBA" id="ARBA00022692"/>
    </source>
</evidence>
<protein>
    <submittedName>
        <fullName evidence="8">Tryptophan-rich sensory protein</fullName>
    </submittedName>
</protein>
<evidence type="ECO:0000313" key="8">
    <source>
        <dbReference type="EMBL" id="MCM0622673.1"/>
    </source>
</evidence>
<dbReference type="PIRSF" id="PIRSF005859">
    <property type="entry name" value="PBR"/>
    <property type="match status" value="1"/>
</dbReference>
<feature type="transmembrane region" description="Helical" evidence="7">
    <location>
        <begin position="94"/>
        <end position="112"/>
    </location>
</feature>
<dbReference type="InterPro" id="IPR038330">
    <property type="entry name" value="TspO/MBR-related_sf"/>
</dbReference>
<evidence type="ECO:0000256" key="2">
    <source>
        <dbReference type="ARBA" id="ARBA00007524"/>
    </source>
</evidence>
<feature type="transmembrane region" description="Helical" evidence="7">
    <location>
        <begin position="25"/>
        <end position="46"/>
    </location>
</feature>
<dbReference type="RefSeq" id="WP_250828847.1">
    <property type="nucleotide sequence ID" value="NZ_JAMOIL010000043.1"/>
</dbReference>
<keyword evidence="5 7" id="KW-0472">Membrane</keyword>
<evidence type="ECO:0000256" key="7">
    <source>
        <dbReference type="SAM" id="Phobius"/>
    </source>
</evidence>
<dbReference type="Gene3D" id="1.20.1260.100">
    <property type="entry name" value="TspO/MBR protein"/>
    <property type="match status" value="1"/>
</dbReference>
<sequence length="173" mass="18343">MTTQQASRTTSDPAGRSTPGRGVQAAGLAAFLVAVAVAAGVGGLAASSAAADYAALEQPSWAPPSWLFGPVWTVLYALMAVAGWLVWRRHGADRFLTVFAVQLVLNACWTPLFFAGGLYGWALVEIVVLLGTLAVTVGLAWRRERAAGVLLVPYLAWVAFATCLNAAIWWLNR</sequence>
<gene>
    <name evidence="8" type="ORF">M8330_20490</name>
</gene>
<evidence type="ECO:0000256" key="4">
    <source>
        <dbReference type="ARBA" id="ARBA00022989"/>
    </source>
</evidence>
<dbReference type="Pfam" id="PF03073">
    <property type="entry name" value="TspO_MBR"/>
    <property type="match status" value="1"/>
</dbReference>
<dbReference type="Proteomes" id="UP001139485">
    <property type="component" value="Unassembled WGS sequence"/>
</dbReference>
<dbReference type="EMBL" id="JAMOIL010000043">
    <property type="protein sequence ID" value="MCM0622673.1"/>
    <property type="molecule type" value="Genomic_DNA"/>
</dbReference>
<reference evidence="8" key="1">
    <citation type="submission" date="2022-05" db="EMBL/GenBank/DDBJ databases">
        <authorList>
            <person name="Tuo L."/>
        </authorList>
    </citation>
    <scope>NUCLEOTIDE SEQUENCE</scope>
    <source>
        <strain evidence="8">BSK12Z-4</strain>
    </source>
</reference>
<evidence type="ECO:0000256" key="1">
    <source>
        <dbReference type="ARBA" id="ARBA00004141"/>
    </source>
</evidence>
<dbReference type="FunFam" id="1.20.1260.100:FF:000001">
    <property type="entry name" value="translocator protein 2"/>
    <property type="match status" value="1"/>
</dbReference>
<evidence type="ECO:0000313" key="9">
    <source>
        <dbReference type="Proteomes" id="UP001139485"/>
    </source>
</evidence>
<dbReference type="PANTHER" id="PTHR10057">
    <property type="entry name" value="PERIPHERAL-TYPE BENZODIAZEPINE RECEPTOR"/>
    <property type="match status" value="1"/>
</dbReference>